<reference evidence="2 3" key="1">
    <citation type="submission" date="2020-08" db="EMBL/GenBank/DDBJ databases">
        <title>Genomic Encyclopedia of Type Strains, Phase IV (KMG-IV): sequencing the most valuable type-strain genomes for metagenomic binning, comparative biology and taxonomic classification.</title>
        <authorList>
            <person name="Goeker M."/>
        </authorList>
    </citation>
    <scope>NUCLEOTIDE SEQUENCE [LARGE SCALE GENOMIC DNA]</scope>
    <source>
        <strain evidence="2 3">DSM 102983</strain>
    </source>
</reference>
<dbReference type="Proteomes" id="UP000533637">
    <property type="component" value="Unassembled WGS sequence"/>
</dbReference>
<dbReference type="SUPFAM" id="SSF52266">
    <property type="entry name" value="SGNH hydrolase"/>
    <property type="match status" value="1"/>
</dbReference>
<keyword evidence="1" id="KW-1133">Transmembrane helix</keyword>
<keyword evidence="1" id="KW-0812">Transmembrane</keyword>
<dbReference type="InterPro" id="IPR036514">
    <property type="entry name" value="SGNH_hydro_sf"/>
</dbReference>
<dbReference type="Gene3D" id="3.40.50.1110">
    <property type="entry name" value="SGNH hydrolase"/>
    <property type="match status" value="1"/>
</dbReference>
<feature type="transmembrane region" description="Helical" evidence="1">
    <location>
        <begin position="6"/>
        <end position="27"/>
    </location>
</feature>
<dbReference type="Gene3D" id="2.60.120.1360">
    <property type="match status" value="1"/>
</dbReference>
<dbReference type="RefSeq" id="WP_183669882.1">
    <property type="nucleotide sequence ID" value="NZ_BMPB01000002.1"/>
</dbReference>
<evidence type="ECO:0000256" key="1">
    <source>
        <dbReference type="SAM" id="Phobius"/>
    </source>
</evidence>
<evidence type="ECO:0000313" key="2">
    <source>
        <dbReference type="EMBL" id="MBB4621590.1"/>
    </source>
</evidence>
<evidence type="ECO:0000313" key="3">
    <source>
        <dbReference type="Proteomes" id="UP000533637"/>
    </source>
</evidence>
<keyword evidence="1" id="KW-0472">Membrane</keyword>
<keyword evidence="3" id="KW-1185">Reference proteome</keyword>
<sequence>MNKEDNFGRLLALLLITLCICLGLYYLPDRMFGQKIKKVDLLSDLRVKTQSLSMDSLRKQLEQPDTLEIDSVALRDSIIRSTGIDSAALALRDSLYNVMYSVQGADSLGTHIEDYSVGHIGLKRFFTALKKRDKLGRPVRVAFLGDSFIEGDIVVADLRSALQKEFGGRGVGFVPITSVAAQFRPTIEQRSEGWHTWSMLTDHEHGYTLSGMMFEPKKEEKVTVSLKTTNRYPELETASSLKFLYEQNTGTRMKLHYNGEPDTINEILPPTTTITQYVRKGNFTEATFSFTETEGFRALGVALEDNSGVVVDNYSLRGNSGMILNRLDSSRCQSLNEVRPYDLIILQYGLNVVSDSVLHYGWYDKRMVEAVRHVQACFPESDVLLLGVSDRSHQEDGEFETMPAVLAMLHTQRQIARKVGIPFWNTFGAMGGENSMVRFVENNWASKDYTHLSFRGGREIATALFNALLLEKEFYDEADKVVN</sequence>
<proteinExistence type="predicted"/>
<protein>
    <recommendedName>
        <fullName evidence="4">SGNH hydrolase-type esterase domain-containing protein</fullName>
    </recommendedName>
</protein>
<gene>
    <name evidence="2" type="ORF">GGQ57_001484</name>
</gene>
<dbReference type="EMBL" id="JACHOC010000002">
    <property type="protein sequence ID" value="MBB4621590.1"/>
    <property type="molecule type" value="Genomic_DNA"/>
</dbReference>
<comment type="caution">
    <text evidence="2">The sequence shown here is derived from an EMBL/GenBank/DDBJ whole genome shotgun (WGS) entry which is preliminary data.</text>
</comment>
<evidence type="ECO:0008006" key="4">
    <source>
        <dbReference type="Google" id="ProtNLM"/>
    </source>
</evidence>
<name>A0ABR6KJA0_9BACT</name>
<accession>A0ABR6KJA0</accession>
<organism evidence="2 3">
    <name type="scientific">Parabacteroides faecis</name>
    <dbReference type="NCBI Taxonomy" id="1217282"/>
    <lineage>
        <taxon>Bacteria</taxon>
        <taxon>Pseudomonadati</taxon>
        <taxon>Bacteroidota</taxon>
        <taxon>Bacteroidia</taxon>
        <taxon>Bacteroidales</taxon>
        <taxon>Tannerellaceae</taxon>
        <taxon>Parabacteroides</taxon>
    </lineage>
</organism>